<feature type="compositionally biased region" description="Pro residues" evidence="2">
    <location>
        <begin position="1"/>
        <end position="16"/>
    </location>
</feature>
<dbReference type="Pfam" id="PF08028">
    <property type="entry name" value="Acyl-CoA_dh_2"/>
    <property type="match status" value="1"/>
</dbReference>
<dbReference type="EMBL" id="RBDY01000004">
    <property type="protein sequence ID" value="RKN25171.1"/>
    <property type="molecule type" value="Genomic_DNA"/>
</dbReference>
<dbReference type="Gene3D" id="1.20.140.10">
    <property type="entry name" value="Butyryl-CoA Dehydrogenase, subunit A, domain 3"/>
    <property type="match status" value="1"/>
</dbReference>
<feature type="domain" description="Acyl-CoA dehydrogenase C-terminal" evidence="4">
    <location>
        <begin position="238"/>
        <end position="366"/>
    </location>
</feature>
<sequence length="388" mass="40707">MNAPPPPNAPPAPNAPHPDADLHDLARRHAAEADRTARLPEPVRAALLRSDVISLPVPAAYGGPETDPVASFARVAALAAADASTAWYAAVSASAALTAWSLPPEAAHKIWGRGPVLVAGTRRVGGLATADGAGGGVILTEGRWQWGSAARDADWITVGARDDTGRELLLTVERAAFHVNDDWQAIGLRATASGTFRLAGPVRVPAALCRPLDDAAAPAHRPGPLGRFAAPAYTSGLFCAVALGNARGAVEEFEERARTTRRLATDATLAATDHVRRAHARALVACEAAEALALRTLADAWDDTVRGRALAPVAAARTRAALAHATEVARDTVDACLRLVGSSGVRLDSPLQRRQRDATVLTAHHYLGERHIADYGRARLHPTEEPDA</sequence>
<dbReference type="GO" id="GO:0050660">
    <property type="term" value="F:flavin adenine dinucleotide binding"/>
    <property type="evidence" value="ECO:0007669"/>
    <property type="project" value="InterPro"/>
</dbReference>
<dbReference type="Proteomes" id="UP000268652">
    <property type="component" value="Unassembled WGS sequence"/>
</dbReference>
<dbReference type="SUPFAM" id="SSF56645">
    <property type="entry name" value="Acyl-CoA dehydrogenase NM domain-like"/>
    <property type="match status" value="1"/>
</dbReference>
<evidence type="ECO:0000259" key="4">
    <source>
        <dbReference type="Pfam" id="PF08028"/>
    </source>
</evidence>
<dbReference type="OrthoDB" id="571684at2"/>
<evidence type="ECO:0000313" key="6">
    <source>
        <dbReference type="EMBL" id="RKN25171.1"/>
    </source>
</evidence>
<dbReference type="EMBL" id="RBDX01000004">
    <property type="protein sequence ID" value="RKN10908.1"/>
    <property type="molecule type" value="Genomic_DNA"/>
</dbReference>
<comment type="caution">
    <text evidence="5">The sequence shown here is derived from an EMBL/GenBank/DDBJ whole genome shotgun (WGS) entry which is preliminary data.</text>
</comment>
<dbReference type="InterPro" id="IPR046373">
    <property type="entry name" value="Acyl-CoA_Oxase/DH_mid-dom_sf"/>
</dbReference>
<dbReference type="Proteomes" id="UP000275024">
    <property type="component" value="Unassembled WGS sequence"/>
</dbReference>
<dbReference type="AlphaFoldDB" id="A0A3A9WCT9"/>
<reference evidence="7 8" key="1">
    <citation type="submission" date="2018-09" db="EMBL/GenBank/DDBJ databases">
        <title>Streptomyces sp. nov. DS1-2, an endophytic actinomycete isolated from roots of Dendrobium scabrilingue.</title>
        <authorList>
            <person name="Kuncharoen N."/>
            <person name="Kudo T."/>
            <person name="Ohkuma M."/>
            <person name="Yuki M."/>
            <person name="Tanasupawat S."/>
        </authorList>
    </citation>
    <scope>NUCLEOTIDE SEQUENCE [LARGE SCALE GENOMIC DNA]</scope>
    <source>
        <strain evidence="5 8">AZ1-7</strain>
        <strain evidence="6 7">DS1-2</strain>
    </source>
</reference>
<keyword evidence="7" id="KW-1185">Reference proteome</keyword>
<dbReference type="InterPro" id="IPR013786">
    <property type="entry name" value="AcylCoA_DH/ox_N"/>
</dbReference>
<gene>
    <name evidence="6" type="ORF">D7318_07970</name>
    <name evidence="5" type="ORF">D7319_07115</name>
</gene>
<dbReference type="InterPro" id="IPR009100">
    <property type="entry name" value="AcylCoA_DH/oxidase_NM_dom_sf"/>
</dbReference>
<dbReference type="InterPro" id="IPR013107">
    <property type="entry name" value="Acyl-CoA_DH_C"/>
</dbReference>
<name>A0A3A9WCT9_9ACTN</name>
<dbReference type="PIRSF" id="PIRSF016578">
    <property type="entry name" value="HsaA"/>
    <property type="match status" value="1"/>
</dbReference>
<dbReference type="PANTHER" id="PTHR43884:SF12">
    <property type="entry name" value="ISOVALERYL-COA DEHYDROGENASE, MITOCHONDRIAL-RELATED"/>
    <property type="match status" value="1"/>
</dbReference>
<dbReference type="InterPro" id="IPR037069">
    <property type="entry name" value="AcylCoA_DH/ox_N_sf"/>
</dbReference>
<dbReference type="InterPro" id="IPR036250">
    <property type="entry name" value="AcylCo_DH-like_C"/>
</dbReference>
<protein>
    <submittedName>
        <fullName evidence="5">Uncharacterized protein</fullName>
    </submittedName>
</protein>
<feature type="region of interest" description="Disordered" evidence="2">
    <location>
        <begin position="1"/>
        <end position="21"/>
    </location>
</feature>
<proteinExistence type="predicted"/>
<dbReference type="SUPFAM" id="SSF47203">
    <property type="entry name" value="Acyl-CoA dehydrogenase C-terminal domain-like"/>
    <property type="match status" value="1"/>
</dbReference>
<dbReference type="Gene3D" id="1.10.540.10">
    <property type="entry name" value="Acyl-CoA dehydrogenase/oxidase, N-terminal domain"/>
    <property type="match status" value="1"/>
</dbReference>
<evidence type="ECO:0000313" key="7">
    <source>
        <dbReference type="Proteomes" id="UP000268652"/>
    </source>
</evidence>
<dbReference type="Gene3D" id="2.40.110.10">
    <property type="entry name" value="Butyryl-CoA Dehydrogenase, subunit A, domain 2"/>
    <property type="match status" value="1"/>
</dbReference>
<organism evidence="5 8">
    <name type="scientific">Streptomyces radicis</name>
    <dbReference type="NCBI Taxonomy" id="1750517"/>
    <lineage>
        <taxon>Bacteria</taxon>
        <taxon>Bacillati</taxon>
        <taxon>Actinomycetota</taxon>
        <taxon>Actinomycetes</taxon>
        <taxon>Kitasatosporales</taxon>
        <taxon>Streptomycetaceae</taxon>
        <taxon>Streptomyces</taxon>
    </lineage>
</organism>
<dbReference type="PANTHER" id="PTHR43884">
    <property type="entry name" value="ACYL-COA DEHYDROGENASE"/>
    <property type="match status" value="1"/>
</dbReference>
<evidence type="ECO:0000313" key="8">
    <source>
        <dbReference type="Proteomes" id="UP000275024"/>
    </source>
</evidence>
<evidence type="ECO:0000256" key="2">
    <source>
        <dbReference type="SAM" id="MobiDB-lite"/>
    </source>
</evidence>
<dbReference type="RefSeq" id="WP_120696178.1">
    <property type="nucleotide sequence ID" value="NZ_RBDX01000004.1"/>
</dbReference>
<evidence type="ECO:0000259" key="3">
    <source>
        <dbReference type="Pfam" id="PF02771"/>
    </source>
</evidence>
<accession>A0A3A9WCT9</accession>
<evidence type="ECO:0000256" key="1">
    <source>
        <dbReference type="ARBA" id="ARBA00023002"/>
    </source>
</evidence>
<dbReference type="GO" id="GO:0003995">
    <property type="term" value="F:acyl-CoA dehydrogenase activity"/>
    <property type="evidence" value="ECO:0007669"/>
    <property type="project" value="TreeGrafter"/>
</dbReference>
<evidence type="ECO:0000313" key="5">
    <source>
        <dbReference type="EMBL" id="RKN10908.1"/>
    </source>
</evidence>
<keyword evidence="1" id="KW-0560">Oxidoreductase</keyword>
<dbReference type="Pfam" id="PF02771">
    <property type="entry name" value="Acyl-CoA_dh_N"/>
    <property type="match status" value="1"/>
</dbReference>
<feature type="domain" description="Acyl-CoA dehydrogenase/oxidase N-terminal" evidence="3">
    <location>
        <begin position="27"/>
        <end position="96"/>
    </location>
</feature>